<gene>
    <name evidence="2" type="ORF">H9931_01730</name>
</gene>
<proteinExistence type="predicted"/>
<dbReference type="InterPro" id="IPR029062">
    <property type="entry name" value="Class_I_gatase-like"/>
</dbReference>
<protein>
    <submittedName>
        <fullName evidence="2">DJ-1/PfpI family protein</fullName>
    </submittedName>
</protein>
<name>A0A9D2TDS5_9FIRM</name>
<organism evidence="2 3">
    <name type="scientific">Candidatus Enterocloster excrementigallinarum</name>
    <dbReference type="NCBI Taxonomy" id="2838558"/>
    <lineage>
        <taxon>Bacteria</taxon>
        <taxon>Bacillati</taxon>
        <taxon>Bacillota</taxon>
        <taxon>Clostridia</taxon>
        <taxon>Lachnospirales</taxon>
        <taxon>Lachnospiraceae</taxon>
        <taxon>Enterocloster</taxon>
    </lineage>
</organism>
<dbReference type="AlphaFoldDB" id="A0A9D2TDS5"/>
<dbReference type="GO" id="GO:0006355">
    <property type="term" value="P:regulation of DNA-templated transcription"/>
    <property type="evidence" value="ECO:0007669"/>
    <property type="project" value="TreeGrafter"/>
</dbReference>
<reference evidence="2" key="2">
    <citation type="submission" date="2021-04" db="EMBL/GenBank/DDBJ databases">
        <authorList>
            <person name="Gilroy R."/>
        </authorList>
    </citation>
    <scope>NUCLEOTIDE SEQUENCE</scope>
    <source>
        <strain evidence="2">CHK198-12963</strain>
    </source>
</reference>
<reference evidence="2" key="1">
    <citation type="journal article" date="2021" name="PeerJ">
        <title>Extensive microbial diversity within the chicken gut microbiome revealed by metagenomics and culture.</title>
        <authorList>
            <person name="Gilroy R."/>
            <person name="Ravi A."/>
            <person name="Getino M."/>
            <person name="Pursley I."/>
            <person name="Horton D.L."/>
            <person name="Alikhan N.F."/>
            <person name="Baker D."/>
            <person name="Gharbi K."/>
            <person name="Hall N."/>
            <person name="Watson M."/>
            <person name="Adriaenssens E.M."/>
            <person name="Foster-Nyarko E."/>
            <person name="Jarju S."/>
            <person name="Secka A."/>
            <person name="Antonio M."/>
            <person name="Oren A."/>
            <person name="Chaudhuri R.R."/>
            <person name="La Ragione R."/>
            <person name="Hildebrand F."/>
            <person name="Pallen M.J."/>
        </authorList>
    </citation>
    <scope>NUCLEOTIDE SEQUENCE</scope>
    <source>
        <strain evidence="2">CHK198-12963</strain>
    </source>
</reference>
<dbReference type="InterPro" id="IPR002818">
    <property type="entry name" value="DJ-1/PfpI"/>
</dbReference>
<evidence type="ECO:0000313" key="2">
    <source>
        <dbReference type="EMBL" id="HJC65426.1"/>
    </source>
</evidence>
<evidence type="ECO:0000259" key="1">
    <source>
        <dbReference type="Pfam" id="PF01965"/>
    </source>
</evidence>
<dbReference type="SUPFAM" id="SSF52317">
    <property type="entry name" value="Class I glutamine amidotransferase-like"/>
    <property type="match status" value="1"/>
</dbReference>
<dbReference type="Pfam" id="PF01965">
    <property type="entry name" value="DJ-1_PfpI"/>
    <property type="match status" value="1"/>
</dbReference>
<sequence length="195" mass="21712">MADFEITLLLHRLKNTGACRILSISETLAPVLAQSGLRYVPDLRIQDMESRLEEVDALIIPGGPINNTQNSICPMAKRMIEEGKLVGAICFAPQFLGRAGILDSYRFTTSCSPEKIRSLQCQNPFPWSNYVEARVVRDRNLITAKGYAFVDFSLEVCDALDIFSNPIQRYEQMGRIIESSPCFQAVSSSPTVQSS</sequence>
<dbReference type="PANTHER" id="PTHR43130">
    <property type="entry name" value="ARAC-FAMILY TRANSCRIPTIONAL REGULATOR"/>
    <property type="match status" value="1"/>
</dbReference>
<dbReference type="PANTHER" id="PTHR43130:SF2">
    <property type="entry name" value="DJ-1_PFPI DOMAIN-CONTAINING PROTEIN"/>
    <property type="match status" value="1"/>
</dbReference>
<feature type="domain" description="DJ-1/PfpI" evidence="1">
    <location>
        <begin position="1"/>
        <end position="157"/>
    </location>
</feature>
<dbReference type="Gene3D" id="3.40.50.880">
    <property type="match status" value="1"/>
</dbReference>
<dbReference type="InterPro" id="IPR052158">
    <property type="entry name" value="INH-QAR"/>
</dbReference>
<accession>A0A9D2TDS5</accession>
<dbReference type="Proteomes" id="UP000823863">
    <property type="component" value="Unassembled WGS sequence"/>
</dbReference>
<dbReference type="EMBL" id="DWWB01000005">
    <property type="protein sequence ID" value="HJC65426.1"/>
    <property type="molecule type" value="Genomic_DNA"/>
</dbReference>
<evidence type="ECO:0000313" key="3">
    <source>
        <dbReference type="Proteomes" id="UP000823863"/>
    </source>
</evidence>
<comment type="caution">
    <text evidence="2">The sequence shown here is derived from an EMBL/GenBank/DDBJ whole genome shotgun (WGS) entry which is preliminary data.</text>
</comment>